<evidence type="ECO:0000313" key="6">
    <source>
        <dbReference type="EMBL" id="RUS33183.1"/>
    </source>
</evidence>
<organism evidence="6 7">
    <name type="scientific">Jimgerdemannia flammicorona</name>
    <dbReference type="NCBI Taxonomy" id="994334"/>
    <lineage>
        <taxon>Eukaryota</taxon>
        <taxon>Fungi</taxon>
        <taxon>Fungi incertae sedis</taxon>
        <taxon>Mucoromycota</taxon>
        <taxon>Mucoromycotina</taxon>
        <taxon>Endogonomycetes</taxon>
        <taxon>Endogonales</taxon>
        <taxon>Endogonaceae</taxon>
        <taxon>Jimgerdemannia</taxon>
    </lineage>
</organism>
<sequence length="355" mass="38781">MGHIYAAIQNWVLALGTFCIMFTVIPATFVLFLCELALGVTGLKPKPRKPRNILITSASSGIGAQLALEYAAPGVTLILLANDVDRLGAVARRCSLQGAEVEAITFNLSNKDKLEQLLQTVWSRQTIDLVIANAGTSGLDLRTISWQDMYKHIVDVNITSVYATIMPIFKKMQQRGYGQIAVVSSVASFYGVANMIWYNQSKSALTAFARDLHYLGQQDNIWVSGRLRVIPSGLLRKLSSSSRFIGDNIHSDTLVLGIFTFISAAPADLDATVVTPGLVRTALSTKLQSSLPLIMHVDPRRAAKYIKDGLADGVFLISFPFLEFMATFLAHTLPPNLWTYVTWGLTSLGLGEKVA</sequence>
<keyword evidence="5" id="KW-0812">Transmembrane</keyword>
<dbReference type="Gene3D" id="3.40.50.720">
    <property type="entry name" value="NAD(P)-binding Rossmann-like Domain"/>
    <property type="match status" value="1"/>
</dbReference>
<evidence type="ECO:0000256" key="3">
    <source>
        <dbReference type="ARBA" id="ARBA00023002"/>
    </source>
</evidence>
<comment type="caution">
    <text evidence="6">The sequence shown here is derived from an EMBL/GenBank/DDBJ whole genome shotgun (WGS) entry which is preliminary data.</text>
</comment>
<dbReference type="PANTHER" id="PTHR44196:SF1">
    <property type="entry name" value="DEHYDROGENASE_REDUCTASE SDR FAMILY MEMBER 7B"/>
    <property type="match status" value="1"/>
</dbReference>
<keyword evidence="3" id="KW-0560">Oxidoreductase</keyword>
<dbReference type="PROSITE" id="PS00061">
    <property type="entry name" value="ADH_SHORT"/>
    <property type="match status" value="1"/>
</dbReference>
<gene>
    <name evidence="6" type="ORF">BC938DRAFT_472714</name>
</gene>
<dbReference type="InterPro" id="IPR020904">
    <property type="entry name" value="Sc_DH/Rdtase_CS"/>
</dbReference>
<evidence type="ECO:0000256" key="1">
    <source>
        <dbReference type="ARBA" id="ARBA00006484"/>
    </source>
</evidence>
<keyword evidence="7" id="KW-1185">Reference proteome</keyword>
<keyword evidence="5" id="KW-1133">Transmembrane helix</keyword>
<dbReference type="PANTHER" id="PTHR44196">
    <property type="entry name" value="DEHYDROGENASE/REDUCTASE SDR FAMILY MEMBER 7B"/>
    <property type="match status" value="1"/>
</dbReference>
<accession>A0A433QTR8</accession>
<dbReference type="GO" id="GO:0016491">
    <property type="term" value="F:oxidoreductase activity"/>
    <property type="evidence" value="ECO:0007669"/>
    <property type="project" value="UniProtKB-KW"/>
</dbReference>
<dbReference type="EMBL" id="RBNJ01001415">
    <property type="protein sequence ID" value="RUS33183.1"/>
    <property type="molecule type" value="Genomic_DNA"/>
</dbReference>
<evidence type="ECO:0008006" key="8">
    <source>
        <dbReference type="Google" id="ProtNLM"/>
    </source>
</evidence>
<evidence type="ECO:0000256" key="2">
    <source>
        <dbReference type="ARBA" id="ARBA00022857"/>
    </source>
</evidence>
<evidence type="ECO:0000256" key="5">
    <source>
        <dbReference type="SAM" id="Phobius"/>
    </source>
</evidence>
<dbReference type="SUPFAM" id="SSF51735">
    <property type="entry name" value="NAD(P)-binding Rossmann-fold domains"/>
    <property type="match status" value="1"/>
</dbReference>
<dbReference type="InterPro" id="IPR036291">
    <property type="entry name" value="NAD(P)-bd_dom_sf"/>
</dbReference>
<dbReference type="InterPro" id="IPR002347">
    <property type="entry name" value="SDR_fam"/>
</dbReference>
<keyword evidence="2" id="KW-0521">NADP</keyword>
<evidence type="ECO:0000256" key="4">
    <source>
        <dbReference type="ARBA" id="ARBA00037096"/>
    </source>
</evidence>
<comment type="function">
    <text evidence="4">Putative oxidoreductase.</text>
</comment>
<reference evidence="6 7" key="1">
    <citation type="journal article" date="2018" name="New Phytol.">
        <title>Phylogenomics of Endogonaceae and evolution of mycorrhizas within Mucoromycota.</title>
        <authorList>
            <person name="Chang Y."/>
            <person name="Desiro A."/>
            <person name="Na H."/>
            <person name="Sandor L."/>
            <person name="Lipzen A."/>
            <person name="Clum A."/>
            <person name="Barry K."/>
            <person name="Grigoriev I.V."/>
            <person name="Martin F.M."/>
            <person name="Stajich J.E."/>
            <person name="Smith M.E."/>
            <person name="Bonito G."/>
            <person name="Spatafora J.W."/>
        </authorList>
    </citation>
    <scope>NUCLEOTIDE SEQUENCE [LARGE SCALE GENOMIC DNA]</scope>
    <source>
        <strain evidence="6 7">AD002</strain>
    </source>
</reference>
<evidence type="ECO:0000313" key="7">
    <source>
        <dbReference type="Proteomes" id="UP000274822"/>
    </source>
</evidence>
<dbReference type="Pfam" id="PF00106">
    <property type="entry name" value="adh_short"/>
    <property type="match status" value="1"/>
</dbReference>
<proteinExistence type="inferred from homology"/>
<feature type="transmembrane region" description="Helical" evidence="5">
    <location>
        <begin position="12"/>
        <end position="41"/>
    </location>
</feature>
<dbReference type="AlphaFoldDB" id="A0A433QTR8"/>
<comment type="similarity">
    <text evidence="1">Belongs to the short-chain dehydrogenases/reductases (SDR) family.</text>
</comment>
<dbReference type="PRINTS" id="PR00081">
    <property type="entry name" value="GDHRDH"/>
</dbReference>
<protein>
    <recommendedName>
        <fullName evidence="8">NAD(P)-binding protein</fullName>
    </recommendedName>
</protein>
<dbReference type="Proteomes" id="UP000274822">
    <property type="component" value="Unassembled WGS sequence"/>
</dbReference>
<dbReference type="GO" id="GO:0016020">
    <property type="term" value="C:membrane"/>
    <property type="evidence" value="ECO:0007669"/>
    <property type="project" value="TreeGrafter"/>
</dbReference>
<name>A0A433QTR8_9FUNG</name>
<feature type="transmembrane region" description="Helical" evidence="5">
    <location>
        <begin position="176"/>
        <end position="198"/>
    </location>
</feature>
<keyword evidence="5" id="KW-0472">Membrane</keyword>